<dbReference type="PROSITE" id="PS51340">
    <property type="entry name" value="MOSC"/>
    <property type="match status" value="1"/>
</dbReference>
<reference evidence="3" key="1">
    <citation type="submission" date="2016-01" db="EMBL/GenBank/DDBJ databases">
        <title>Draft genome of Chromobacterium sp. F49.</title>
        <authorList>
            <person name="Hong K.W."/>
        </authorList>
    </citation>
    <scope>NUCLEOTIDE SEQUENCE [LARGE SCALE GENOMIC DNA]</scope>
    <source>
        <strain evidence="3">CN10</strain>
    </source>
</reference>
<dbReference type="Proteomes" id="UP000076625">
    <property type="component" value="Unassembled WGS sequence"/>
</dbReference>
<dbReference type="GO" id="GO:0030151">
    <property type="term" value="F:molybdenum ion binding"/>
    <property type="evidence" value="ECO:0007669"/>
    <property type="project" value="InterPro"/>
</dbReference>
<sequence>MQLTELYVHPMKSSRGNALEAAAVTPRGLAHDREWLLVEPDGRFITGRTAPGLVRVEVEPTVDGARFSTPGRAPLVVEHAAFTAPHDATVWKDRFPAWHGDATADAWFSAFLGQPCRLLWLGRESQRAQKDDAAELSFADGYPYLLINRASLAELNAQLAEPVGARHFRANLVVDADFAWQEDEWQRIRVGEVEFEITKPCTRCVFTTVDPERGERRADGEPMKTLIRTRALPEGICFGVNMRALNSGTIRIGDALEVLESKFEF</sequence>
<dbReference type="PANTHER" id="PTHR36930:SF1">
    <property type="entry name" value="MOSC DOMAIN-CONTAINING PROTEIN"/>
    <property type="match status" value="1"/>
</dbReference>
<comment type="caution">
    <text evidence="2">The sequence shown here is derived from an EMBL/GenBank/DDBJ whole genome shotgun (WGS) entry which is preliminary data.</text>
</comment>
<accession>A0A165FJF2</accession>
<gene>
    <name evidence="2" type="ORF">AVW16_07935</name>
</gene>
<dbReference type="STRING" id="1452487.AVW16_07935"/>
<dbReference type="SUPFAM" id="SSF50800">
    <property type="entry name" value="PK beta-barrel domain-like"/>
    <property type="match status" value="1"/>
</dbReference>
<proteinExistence type="predicted"/>
<dbReference type="InterPro" id="IPR005302">
    <property type="entry name" value="MoCF_Sase_C"/>
</dbReference>
<dbReference type="RefSeq" id="WP_066610773.1">
    <property type="nucleotide sequence ID" value="NZ_LQQU01000013.1"/>
</dbReference>
<name>A0A165FJF2_9NEIS</name>
<feature type="domain" description="MOSC" evidence="1">
    <location>
        <begin position="116"/>
        <end position="259"/>
    </location>
</feature>
<protein>
    <submittedName>
        <fullName evidence="2">Molybdenum cofactor biosysynthesis protein</fullName>
    </submittedName>
</protein>
<dbReference type="GO" id="GO:0003824">
    <property type="term" value="F:catalytic activity"/>
    <property type="evidence" value="ECO:0007669"/>
    <property type="project" value="InterPro"/>
</dbReference>
<dbReference type="Pfam" id="PF03473">
    <property type="entry name" value="MOSC"/>
    <property type="match status" value="1"/>
</dbReference>
<organism evidence="2 3">
    <name type="scientific">Crenobacter luteus</name>
    <dbReference type="NCBI Taxonomy" id="1452487"/>
    <lineage>
        <taxon>Bacteria</taxon>
        <taxon>Pseudomonadati</taxon>
        <taxon>Pseudomonadota</taxon>
        <taxon>Betaproteobacteria</taxon>
        <taxon>Neisseriales</taxon>
        <taxon>Neisseriaceae</taxon>
        <taxon>Crenobacter</taxon>
    </lineage>
</organism>
<dbReference type="OrthoDB" id="581532at2"/>
<dbReference type="InterPro" id="IPR052716">
    <property type="entry name" value="MOSC_domain"/>
</dbReference>
<evidence type="ECO:0000259" key="1">
    <source>
        <dbReference type="PROSITE" id="PS51340"/>
    </source>
</evidence>
<dbReference type="InterPro" id="IPR011037">
    <property type="entry name" value="Pyrv_Knase-like_insert_dom_sf"/>
</dbReference>
<dbReference type="Pfam" id="PF03476">
    <property type="entry name" value="MOSC_N"/>
    <property type="match status" value="1"/>
</dbReference>
<dbReference type="GO" id="GO:0030170">
    <property type="term" value="F:pyridoxal phosphate binding"/>
    <property type="evidence" value="ECO:0007669"/>
    <property type="project" value="InterPro"/>
</dbReference>
<dbReference type="PANTHER" id="PTHR36930">
    <property type="entry name" value="METAL-SULFUR CLUSTER BIOSYNTHESIS PROTEINS YUAD-RELATED"/>
    <property type="match status" value="1"/>
</dbReference>
<dbReference type="EMBL" id="LQQU01000013">
    <property type="protein sequence ID" value="KZE33465.1"/>
    <property type="molecule type" value="Genomic_DNA"/>
</dbReference>
<evidence type="ECO:0000313" key="3">
    <source>
        <dbReference type="Proteomes" id="UP000076625"/>
    </source>
</evidence>
<dbReference type="InterPro" id="IPR005303">
    <property type="entry name" value="MOCOS_middle"/>
</dbReference>
<dbReference type="SUPFAM" id="SSF141673">
    <property type="entry name" value="MOSC N-terminal domain-like"/>
    <property type="match status" value="1"/>
</dbReference>
<keyword evidence="3" id="KW-1185">Reference proteome</keyword>
<dbReference type="Gene3D" id="2.40.33.20">
    <property type="entry name" value="PK beta-barrel domain-like"/>
    <property type="match status" value="1"/>
</dbReference>
<evidence type="ECO:0000313" key="2">
    <source>
        <dbReference type="EMBL" id="KZE33465.1"/>
    </source>
</evidence>
<dbReference type="AlphaFoldDB" id="A0A165FJF2"/>